<organism evidence="2 3">
    <name type="scientific">Panicum virgatum</name>
    <name type="common">Blackwell switchgrass</name>
    <dbReference type="NCBI Taxonomy" id="38727"/>
    <lineage>
        <taxon>Eukaryota</taxon>
        <taxon>Viridiplantae</taxon>
        <taxon>Streptophyta</taxon>
        <taxon>Embryophyta</taxon>
        <taxon>Tracheophyta</taxon>
        <taxon>Spermatophyta</taxon>
        <taxon>Magnoliopsida</taxon>
        <taxon>Liliopsida</taxon>
        <taxon>Poales</taxon>
        <taxon>Poaceae</taxon>
        <taxon>PACMAD clade</taxon>
        <taxon>Panicoideae</taxon>
        <taxon>Panicodae</taxon>
        <taxon>Paniceae</taxon>
        <taxon>Panicinae</taxon>
        <taxon>Panicum</taxon>
        <taxon>Panicum sect. Hiantes</taxon>
    </lineage>
</organism>
<keyword evidence="3" id="KW-1185">Reference proteome</keyword>
<feature type="signal peptide" evidence="1">
    <location>
        <begin position="1"/>
        <end position="16"/>
    </location>
</feature>
<name>A0A8T0NSE8_PANVG</name>
<reference evidence="2" key="1">
    <citation type="submission" date="2020-05" db="EMBL/GenBank/DDBJ databases">
        <title>WGS assembly of Panicum virgatum.</title>
        <authorList>
            <person name="Lovell J.T."/>
            <person name="Jenkins J."/>
            <person name="Shu S."/>
            <person name="Juenger T.E."/>
            <person name="Schmutz J."/>
        </authorList>
    </citation>
    <scope>NUCLEOTIDE SEQUENCE</scope>
    <source>
        <strain evidence="2">AP13</strain>
    </source>
</reference>
<sequence>MSLTLLAQLLPIPAHCSSTSSTAGSSKQDPASIVACTSTTSAHPVPTPAPGSVLSSRSVSCKKHALVLQQSNNNSRKIDLQFHTTMEPHNMRQCIWRGQITPKWDVGNSHFKRRATSLGEE</sequence>
<dbReference type="AlphaFoldDB" id="A0A8T0NSE8"/>
<dbReference type="Proteomes" id="UP000823388">
    <property type="component" value="Chromosome 9K"/>
</dbReference>
<evidence type="ECO:0000313" key="3">
    <source>
        <dbReference type="Proteomes" id="UP000823388"/>
    </source>
</evidence>
<evidence type="ECO:0000256" key="1">
    <source>
        <dbReference type="SAM" id="SignalP"/>
    </source>
</evidence>
<feature type="chain" id="PRO_5035934472" evidence="1">
    <location>
        <begin position="17"/>
        <end position="121"/>
    </location>
</feature>
<protein>
    <submittedName>
        <fullName evidence="2">Uncharacterized protein</fullName>
    </submittedName>
</protein>
<dbReference type="EMBL" id="CM029053">
    <property type="protein sequence ID" value="KAG2551169.1"/>
    <property type="molecule type" value="Genomic_DNA"/>
</dbReference>
<keyword evidence="1" id="KW-0732">Signal</keyword>
<gene>
    <name evidence="2" type="ORF">PVAP13_9KG380750</name>
</gene>
<evidence type="ECO:0000313" key="2">
    <source>
        <dbReference type="EMBL" id="KAG2551169.1"/>
    </source>
</evidence>
<accession>A0A8T0NSE8</accession>
<comment type="caution">
    <text evidence="2">The sequence shown here is derived from an EMBL/GenBank/DDBJ whole genome shotgun (WGS) entry which is preliminary data.</text>
</comment>
<proteinExistence type="predicted"/>